<dbReference type="SUPFAM" id="SSF55166">
    <property type="entry name" value="Hedgehog/DD-peptidase"/>
    <property type="match status" value="1"/>
</dbReference>
<dbReference type="InterPro" id="IPR003709">
    <property type="entry name" value="VanY-like_core_dom"/>
</dbReference>
<evidence type="ECO:0000313" key="2">
    <source>
        <dbReference type="EMBL" id="PXA64899.1"/>
    </source>
</evidence>
<dbReference type="InterPro" id="IPR009045">
    <property type="entry name" value="Zn_M74/Hedgehog-like"/>
</dbReference>
<dbReference type="Proteomes" id="UP000246303">
    <property type="component" value="Unassembled WGS sequence"/>
</dbReference>
<name>A0A2V3DQW3_9MICC</name>
<protein>
    <recommendedName>
        <fullName evidence="1">D-alanyl-D-alanine carboxypeptidase-like core domain-containing protein</fullName>
    </recommendedName>
</protein>
<comment type="caution">
    <text evidence="2">The sequence shown here is derived from an EMBL/GenBank/DDBJ whole genome shotgun (WGS) entry which is preliminary data.</text>
</comment>
<accession>A0A2V3DQW3</accession>
<dbReference type="AlphaFoldDB" id="A0A2V3DQW3"/>
<dbReference type="InterPro" id="IPR052179">
    <property type="entry name" value="DD-CPase-like"/>
</dbReference>
<dbReference type="RefSeq" id="WP_110106564.1">
    <property type="nucleotide sequence ID" value="NZ_JACBZZ010000001.1"/>
</dbReference>
<sequence length="381" mass="40859">MQTKRLISLLIAAVAVVGMTMGGSVAAVAQTPDNGAIATKHASGGNAVRLGNAKTPLRCSLPQGGCYRDYRNGSIYWSPASGAHIVLGAISARWATFNWERGLLGYPISDENCTLISRGCVQQYQGGNIYWQSSVGAHTVRGGIGSKWGQMGFERSPLGYPVGEENCAGRPVSCLQLFLGGTITWKAGSAVSVNPNAGSIGIVVNKRRPNAPINRIPPDLVWSGSQLMRREAATQMSQLISGASAIGVPVTLVSGFRSYDTQAGLYNNYVWQYGQAVADTISARPGYSEHQTGLVMDIGTPNGTCALQACFVITPAGQFAAANAWRYGFIVRYPQGYDSITGYSYEPWHLRYIGVRAATDMRNRGFKTLEQYFGLSSAPKY</sequence>
<reference evidence="2 3" key="1">
    <citation type="submission" date="2018-05" db="EMBL/GenBank/DDBJ databases">
        <title>Genetic diversity of glacier-inhabiting Cryobacterium bacteria in China and description of Cryobacterium mengkeensis sp. nov. and Arthrobacter glacialis sp. nov.</title>
        <authorList>
            <person name="Liu Q."/>
            <person name="Xin Y.-H."/>
        </authorList>
    </citation>
    <scope>NUCLEOTIDE SEQUENCE [LARGE SCALE GENOMIC DNA]</scope>
    <source>
        <strain evidence="2 3">GP3</strain>
    </source>
</reference>
<feature type="domain" description="D-alanyl-D-alanine carboxypeptidase-like core" evidence="1">
    <location>
        <begin position="227"/>
        <end position="354"/>
    </location>
</feature>
<dbReference type="Pfam" id="PF02557">
    <property type="entry name" value="VanY"/>
    <property type="match status" value="1"/>
</dbReference>
<dbReference type="InterPro" id="IPR013207">
    <property type="entry name" value="LGFP"/>
</dbReference>
<evidence type="ECO:0000259" key="1">
    <source>
        <dbReference type="Pfam" id="PF02557"/>
    </source>
</evidence>
<dbReference type="Pfam" id="PF08310">
    <property type="entry name" value="LGFP"/>
    <property type="match status" value="2"/>
</dbReference>
<evidence type="ECO:0000313" key="3">
    <source>
        <dbReference type="Proteomes" id="UP000246303"/>
    </source>
</evidence>
<gene>
    <name evidence="2" type="ORF">CVS29_11890</name>
</gene>
<organism evidence="2 3">
    <name type="scientific">Arthrobacter psychrochitiniphilus</name>
    <dbReference type="NCBI Taxonomy" id="291045"/>
    <lineage>
        <taxon>Bacteria</taxon>
        <taxon>Bacillati</taxon>
        <taxon>Actinomycetota</taxon>
        <taxon>Actinomycetes</taxon>
        <taxon>Micrococcales</taxon>
        <taxon>Micrococcaceae</taxon>
        <taxon>Arthrobacter</taxon>
    </lineage>
</organism>
<proteinExistence type="predicted"/>
<dbReference type="CDD" id="cd14852">
    <property type="entry name" value="LD-carboxypeptidase"/>
    <property type="match status" value="1"/>
</dbReference>
<dbReference type="EMBL" id="QHLZ01000007">
    <property type="protein sequence ID" value="PXA64899.1"/>
    <property type="molecule type" value="Genomic_DNA"/>
</dbReference>
<dbReference type="PANTHER" id="PTHR34385">
    <property type="entry name" value="D-ALANYL-D-ALANINE CARBOXYPEPTIDASE"/>
    <property type="match status" value="1"/>
</dbReference>
<dbReference type="InterPro" id="IPR058193">
    <property type="entry name" value="VanY/YodJ_core_dom"/>
</dbReference>
<dbReference type="GO" id="GO:0008233">
    <property type="term" value="F:peptidase activity"/>
    <property type="evidence" value="ECO:0007669"/>
    <property type="project" value="InterPro"/>
</dbReference>
<keyword evidence="3" id="KW-1185">Reference proteome</keyword>
<dbReference type="Gene3D" id="3.30.1380.10">
    <property type="match status" value="1"/>
</dbReference>
<dbReference type="PANTHER" id="PTHR34385:SF1">
    <property type="entry name" value="PEPTIDOGLYCAN L-ALANYL-D-GLUTAMATE ENDOPEPTIDASE CWLK"/>
    <property type="match status" value="1"/>
</dbReference>
<dbReference type="GO" id="GO:0006508">
    <property type="term" value="P:proteolysis"/>
    <property type="evidence" value="ECO:0007669"/>
    <property type="project" value="InterPro"/>
</dbReference>
<dbReference type="OrthoDB" id="9792074at2"/>